<name>A0ABV2JKY9_9STRE</name>
<evidence type="ECO:0000313" key="3">
    <source>
        <dbReference type="Proteomes" id="UP001549055"/>
    </source>
</evidence>
<gene>
    <name evidence="2" type="ORF">ABID27_001194</name>
</gene>
<feature type="region of interest" description="Disordered" evidence="1">
    <location>
        <begin position="62"/>
        <end position="97"/>
    </location>
</feature>
<keyword evidence="3" id="KW-1185">Reference proteome</keyword>
<dbReference type="EMBL" id="JBEPMK010000004">
    <property type="protein sequence ID" value="MET3644567.1"/>
    <property type="molecule type" value="Genomic_DNA"/>
</dbReference>
<comment type="caution">
    <text evidence="2">The sequence shown here is derived from an EMBL/GenBank/DDBJ whole genome shotgun (WGS) entry which is preliminary data.</text>
</comment>
<protein>
    <recommendedName>
        <fullName evidence="4">ATP-binding protein</fullName>
    </recommendedName>
</protein>
<reference evidence="2 3" key="1">
    <citation type="submission" date="2024-06" db="EMBL/GenBank/DDBJ databases">
        <title>Genomic Encyclopedia of Type Strains, Phase IV (KMG-IV): sequencing the most valuable type-strain genomes for metagenomic binning, comparative biology and taxonomic classification.</title>
        <authorList>
            <person name="Goeker M."/>
        </authorList>
    </citation>
    <scope>NUCLEOTIDE SEQUENCE [LARGE SCALE GENOMIC DNA]</scope>
    <source>
        <strain evidence="2 3">DSM 15349</strain>
    </source>
</reference>
<evidence type="ECO:0000313" key="2">
    <source>
        <dbReference type="EMBL" id="MET3644567.1"/>
    </source>
</evidence>
<sequence length="218" mass="25365">MTRRQTLFPLIADDEVLVEPAPQMTLYDESDLISNIKGPYQDKDFSHPVAATEVVQEDLLPPLFSSQPSGYSRRERLQRPTPPRAVYSEKTQGQLAREQAREDLKRKKSAAYLQDEKASLHKPLRQPVTAPLVPEHKLTHLSHLADKLRQDTYILADMPAVYSLEKKDRAKEESPLQRNSYDFLKRSQVYDYPERQVRHERRVAQELNLTHMEEDMES</sequence>
<dbReference type="RefSeq" id="WP_354280942.1">
    <property type="nucleotide sequence ID" value="NZ_JBEPMK010000004.1"/>
</dbReference>
<organism evidence="2 3">
    <name type="scientific">Streptococcus gallinaceus</name>
    <dbReference type="NCBI Taxonomy" id="165758"/>
    <lineage>
        <taxon>Bacteria</taxon>
        <taxon>Bacillati</taxon>
        <taxon>Bacillota</taxon>
        <taxon>Bacilli</taxon>
        <taxon>Lactobacillales</taxon>
        <taxon>Streptococcaceae</taxon>
        <taxon>Streptococcus</taxon>
    </lineage>
</organism>
<evidence type="ECO:0000256" key="1">
    <source>
        <dbReference type="SAM" id="MobiDB-lite"/>
    </source>
</evidence>
<proteinExistence type="predicted"/>
<dbReference type="Proteomes" id="UP001549055">
    <property type="component" value="Unassembled WGS sequence"/>
</dbReference>
<accession>A0ABV2JKY9</accession>
<evidence type="ECO:0008006" key="4">
    <source>
        <dbReference type="Google" id="ProtNLM"/>
    </source>
</evidence>